<dbReference type="GO" id="GO:0004574">
    <property type="term" value="F:oligo-1,6-glucosidase activity"/>
    <property type="evidence" value="ECO:0007669"/>
    <property type="project" value="TreeGrafter"/>
</dbReference>
<dbReference type="GO" id="GO:0005987">
    <property type="term" value="P:sucrose catabolic process"/>
    <property type="evidence" value="ECO:0007669"/>
    <property type="project" value="TreeGrafter"/>
</dbReference>
<dbReference type="AlphaFoldDB" id="A0AB34X0G2"/>
<comment type="caution">
    <text evidence="3">The sequence shown here is derived from an EMBL/GenBank/DDBJ whole genome shotgun (WGS) entry which is preliminary data.</text>
</comment>
<accession>A0AB34X0G2</accession>
<dbReference type="GO" id="GO:0033934">
    <property type="term" value="F:glucan 1,4-alpha-maltotriohydrolase activity"/>
    <property type="evidence" value="ECO:0007669"/>
    <property type="project" value="TreeGrafter"/>
</dbReference>
<dbReference type="SUPFAM" id="SSF51445">
    <property type="entry name" value="(Trans)glycosidases"/>
    <property type="match status" value="1"/>
</dbReference>
<comment type="similarity">
    <text evidence="1">Belongs to the glycosyl hydrolase 13 family.</text>
</comment>
<dbReference type="Pfam" id="PF00128">
    <property type="entry name" value="Alpha-amylase"/>
    <property type="match status" value="1"/>
</dbReference>
<organism evidence="3 4">
    <name type="scientific">Varibaculum cambriense</name>
    <dbReference type="NCBI Taxonomy" id="184870"/>
    <lineage>
        <taxon>Bacteria</taxon>
        <taxon>Bacillati</taxon>
        <taxon>Actinomycetota</taxon>
        <taxon>Actinomycetes</taxon>
        <taxon>Actinomycetales</taxon>
        <taxon>Actinomycetaceae</taxon>
        <taxon>Varibaculum</taxon>
    </lineage>
</organism>
<dbReference type="Gene3D" id="3.20.20.80">
    <property type="entry name" value="Glycosidases"/>
    <property type="match status" value="1"/>
</dbReference>
<dbReference type="GO" id="GO:0000025">
    <property type="term" value="P:maltose catabolic process"/>
    <property type="evidence" value="ECO:0007669"/>
    <property type="project" value="TreeGrafter"/>
</dbReference>
<dbReference type="PANTHER" id="PTHR10357">
    <property type="entry name" value="ALPHA-AMYLASE FAMILY MEMBER"/>
    <property type="match status" value="1"/>
</dbReference>
<name>A0AB34X0G2_9ACTO</name>
<dbReference type="InterPro" id="IPR006047">
    <property type="entry name" value="GH13_cat_dom"/>
</dbReference>
<proteinExistence type="inferred from homology"/>
<dbReference type="GO" id="GO:0004575">
    <property type="term" value="F:sucrose alpha-glucosidase activity"/>
    <property type="evidence" value="ECO:0007669"/>
    <property type="project" value="TreeGrafter"/>
</dbReference>
<dbReference type="InterPro" id="IPR017853">
    <property type="entry name" value="GH"/>
</dbReference>
<dbReference type="PANTHER" id="PTHR10357:SF179">
    <property type="entry name" value="NEUTRAL AND BASIC AMINO ACID TRANSPORT PROTEIN RBAT"/>
    <property type="match status" value="1"/>
</dbReference>
<dbReference type="Gene3D" id="3.90.400.10">
    <property type="entry name" value="Oligo-1,6-glucosidase, Domain 2"/>
    <property type="match status" value="1"/>
</dbReference>
<dbReference type="Proteomes" id="UP000070572">
    <property type="component" value="Unassembled WGS sequence"/>
</dbReference>
<feature type="domain" description="Glycosyl hydrolase family 13 catalytic" evidence="2">
    <location>
        <begin position="26"/>
        <end position="127"/>
    </location>
</feature>
<dbReference type="InterPro" id="IPR045857">
    <property type="entry name" value="O16G_dom_2"/>
</dbReference>
<evidence type="ECO:0000313" key="4">
    <source>
        <dbReference type="Proteomes" id="UP000070572"/>
    </source>
</evidence>
<reference evidence="3 4" key="1">
    <citation type="submission" date="2016-01" db="EMBL/GenBank/DDBJ databases">
        <authorList>
            <person name="Mitreva M."/>
            <person name="Pepin K.H."/>
            <person name="Mihindukulasuriya K.A."/>
            <person name="Fulton R."/>
            <person name="Fronick C."/>
            <person name="O'Laughlin M."/>
            <person name="Miner T."/>
            <person name="Herter B."/>
            <person name="Rosa B.A."/>
            <person name="Cordes M."/>
            <person name="Tomlinson C."/>
            <person name="Wollam A."/>
            <person name="Palsikar V.B."/>
            <person name="Mardis E.R."/>
            <person name="Wilson R.K."/>
        </authorList>
    </citation>
    <scope>NUCLEOTIDE SEQUENCE [LARGE SCALE GENOMIC DNA]</scope>
    <source>
        <strain evidence="3 4">DNF00696</strain>
    </source>
</reference>
<evidence type="ECO:0000259" key="2">
    <source>
        <dbReference type="Pfam" id="PF00128"/>
    </source>
</evidence>
<evidence type="ECO:0000313" key="3">
    <source>
        <dbReference type="EMBL" id="KXB81517.1"/>
    </source>
</evidence>
<dbReference type="GO" id="GO:0004556">
    <property type="term" value="F:alpha-amylase activity"/>
    <property type="evidence" value="ECO:0007669"/>
    <property type="project" value="TreeGrafter"/>
</dbReference>
<dbReference type="EMBL" id="LSDN01000008">
    <property type="protein sequence ID" value="KXB81517.1"/>
    <property type="molecule type" value="Genomic_DNA"/>
</dbReference>
<protein>
    <recommendedName>
        <fullName evidence="2">Glycosyl hydrolase family 13 catalytic domain-containing protein</fullName>
    </recommendedName>
</protein>
<evidence type="ECO:0000256" key="1">
    <source>
        <dbReference type="ARBA" id="ARBA00008061"/>
    </source>
</evidence>
<sequence length="132" mass="14819">MDCAGSPVDIEESTTHDWWKQVAVYQIYPRSFADSNGDGIGDLQGIISHVDYLEKLGIDAVWLSPFYPSHLADGGYDVDDYRNVDPRLGTLDDFDELVGALHAHYIRIIVNIVPNHTSIHHRLFQEALVAGR</sequence>
<gene>
    <name evidence="3" type="ORF">HMPREF1862_00492</name>
</gene>